<organism evidence="2 3">
    <name type="scientific">Cinchona calisaya</name>
    <dbReference type="NCBI Taxonomy" id="153742"/>
    <lineage>
        <taxon>Eukaryota</taxon>
        <taxon>Viridiplantae</taxon>
        <taxon>Streptophyta</taxon>
        <taxon>Embryophyta</taxon>
        <taxon>Tracheophyta</taxon>
        <taxon>Spermatophyta</taxon>
        <taxon>Magnoliopsida</taxon>
        <taxon>eudicotyledons</taxon>
        <taxon>Gunneridae</taxon>
        <taxon>Pentapetalae</taxon>
        <taxon>asterids</taxon>
        <taxon>lamiids</taxon>
        <taxon>Gentianales</taxon>
        <taxon>Rubiaceae</taxon>
        <taxon>Cinchonoideae</taxon>
        <taxon>Cinchoneae</taxon>
        <taxon>Cinchona</taxon>
    </lineage>
</organism>
<dbReference type="EMBL" id="JBJUIK010000012">
    <property type="protein sequence ID" value="KAL3510624.1"/>
    <property type="molecule type" value="Genomic_DNA"/>
</dbReference>
<dbReference type="InterPro" id="IPR002156">
    <property type="entry name" value="RNaseH_domain"/>
</dbReference>
<dbReference type="AlphaFoldDB" id="A0ABD2YWJ7"/>
<comment type="caution">
    <text evidence="2">The sequence shown here is derived from an EMBL/GenBank/DDBJ whole genome shotgun (WGS) entry which is preliminary data.</text>
</comment>
<dbReference type="Pfam" id="PF13456">
    <property type="entry name" value="RVT_3"/>
    <property type="match status" value="1"/>
</dbReference>
<reference evidence="2 3" key="1">
    <citation type="submission" date="2024-11" db="EMBL/GenBank/DDBJ databases">
        <title>A near-complete genome assembly of Cinchona calisaya.</title>
        <authorList>
            <person name="Lian D.C."/>
            <person name="Zhao X.W."/>
            <person name="Wei L."/>
        </authorList>
    </citation>
    <scope>NUCLEOTIDE SEQUENCE [LARGE SCALE GENOMIC DNA]</scope>
    <source>
        <tissue evidence="2">Nenye</tissue>
    </source>
</reference>
<name>A0ABD2YWJ7_9GENT</name>
<evidence type="ECO:0000313" key="3">
    <source>
        <dbReference type="Proteomes" id="UP001630127"/>
    </source>
</evidence>
<feature type="domain" description="RNase H type-1" evidence="1">
    <location>
        <begin position="280"/>
        <end position="396"/>
    </location>
</feature>
<sequence length="406" mass="44915">MSQNNMDILTIKIPELLDEPSASGVYDDDIGSTFFQCLDHCHLNCSIALTCLSTSSPQGLLIEIFPLPVFVWDPLIVMVDELEEIMTRFSLSSNEVVGTDLGDDDVRKVVFNCKKNLIGKNLRIHWVSRDVGTKIGEVLGKVVEVLIPHIGGKDGKHLKISVNLDISQPLLRGTIMRLGKECRILDICSAWAQRLELRKNEDKTENITGKGKPTVRNFKRFARQALAELSSNMQIDVHQGKRNIAGMKEGIFDLIDTGSPKKLKSRQNSEGCCRVITSRDGNSTSTRSSSCVIILSEVGKLKVAEAEGKYGSRGSMIEDVELIQKAMFIARANNCVSIEVQSSNTHLIQFINARVVDEVEVGNLLEDIICMRGLFVSCSFSLLNCNSNFLATKLARLGRLLISSIE</sequence>
<accession>A0ABD2YWJ7</accession>
<keyword evidence="3" id="KW-1185">Reference proteome</keyword>
<proteinExistence type="predicted"/>
<gene>
    <name evidence="2" type="ORF">ACH5RR_030025</name>
</gene>
<evidence type="ECO:0000259" key="1">
    <source>
        <dbReference type="Pfam" id="PF13456"/>
    </source>
</evidence>
<protein>
    <recommendedName>
        <fullName evidence="1">RNase H type-1 domain-containing protein</fullName>
    </recommendedName>
</protein>
<evidence type="ECO:0000313" key="2">
    <source>
        <dbReference type="EMBL" id="KAL3510624.1"/>
    </source>
</evidence>
<dbReference type="Proteomes" id="UP001630127">
    <property type="component" value="Unassembled WGS sequence"/>
</dbReference>